<evidence type="ECO:0000256" key="1">
    <source>
        <dbReference type="ARBA" id="ARBA00022737"/>
    </source>
</evidence>
<dbReference type="RefSeq" id="WP_192279227.1">
    <property type="nucleotide sequence ID" value="NZ_JACZDF010000003.1"/>
</dbReference>
<protein>
    <submittedName>
        <fullName evidence="5">ABC-F family ATP-binding cassette domain-containing protein</fullName>
    </submittedName>
</protein>
<dbReference type="InterPro" id="IPR027417">
    <property type="entry name" value="P-loop_NTPase"/>
</dbReference>
<evidence type="ECO:0000259" key="4">
    <source>
        <dbReference type="PROSITE" id="PS50893"/>
    </source>
</evidence>
<evidence type="ECO:0000313" key="6">
    <source>
        <dbReference type="Proteomes" id="UP000642107"/>
    </source>
</evidence>
<dbReference type="SUPFAM" id="SSF52540">
    <property type="entry name" value="P-loop containing nucleoside triphosphate hydrolases"/>
    <property type="match status" value="2"/>
</dbReference>
<keyword evidence="2" id="KW-0547">Nucleotide-binding</keyword>
<dbReference type="Proteomes" id="UP000642107">
    <property type="component" value="Unassembled WGS sequence"/>
</dbReference>
<sequence>MPHPLHSSARARDLVRTFGDRHVLHGLDLDITAGQRLALVGENGSGKSTLLRLLAGLEEPDGGALELPSDRGLLTQDTDPADPRTVGQLLDEAVEHVRSLEHQLEDSAAALAHGDASATGRYDRALAAAEAAGVWDVDARLGRMLSGLGVADLDRARPLSDLSGGERRRLDLAALLVRRPALLLLDEPTNHLDDTAADHLTAELLTYPGAVVVASHDRLLLDTVGTAVLDLDDDGPAVGGTLSDHLLRRRAALAAQAVRYDAEQDEIARLRDALAEDGGTTRRVAPGRAMSDRNRFAYGGQGDRVEQQVARRVKDARRRLDDLMTSGTARPPEPLRFRAGPTDVDAVPNGAVFRGPGSDPAALPSAAGTERLARGEALRLDRVSVAGRLAPLDLVVPQGGRLLVTGTNASGKSTLLHVLAGDLAPTSGVVEVAPGGVALLEQEVGLADDRRTPREVLGALARVRGDDPDAVDPHGLLAERDLDRPLAELSVGQRRRAVLAMVVHQGASLLLLDEPTNHLSLRLVDELRHALDGWPGTVVVATHDRWWRAGWAGEVLEL</sequence>
<gene>
    <name evidence="5" type="ORF">IGS67_07260</name>
</gene>
<dbReference type="PANTHER" id="PTHR19211:SF14">
    <property type="entry name" value="ATP-BINDING CASSETTE SUB-FAMILY F MEMBER 1"/>
    <property type="match status" value="1"/>
</dbReference>
<accession>A0ABR9DQ77</accession>
<comment type="caution">
    <text evidence="5">The sequence shown here is derived from an EMBL/GenBank/DDBJ whole genome shotgun (WGS) entry which is preliminary data.</text>
</comment>
<evidence type="ECO:0000256" key="3">
    <source>
        <dbReference type="ARBA" id="ARBA00022840"/>
    </source>
</evidence>
<dbReference type="InterPro" id="IPR003593">
    <property type="entry name" value="AAA+_ATPase"/>
</dbReference>
<feature type="domain" description="ABC transporter" evidence="4">
    <location>
        <begin position="9"/>
        <end position="258"/>
    </location>
</feature>
<dbReference type="EMBL" id="JACZDF010000003">
    <property type="protein sequence ID" value="MBD9699288.1"/>
    <property type="molecule type" value="Genomic_DNA"/>
</dbReference>
<dbReference type="PROSITE" id="PS00211">
    <property type="entry name" value="ABC_TRANSPORTER_1"/>
    <property type="match status" value="2"/>
</dbReference>
<dbReference type="PROSITE" id="PS50893">
    <property type="entry name" value="ABC_TRANSPORTER_2"/>
    <property type="match status" value="1"/>
</dbReference>
<evidence type="ECO:0000313" key="5">
    <source>
        <dbReference type="EMBL" id="MBD9699288.1"/>
    </source>
</evidence>
<dbReference type="SMART" id="SM00382">
    <property type="entry name" value="AAA"/>
    <property type="match status" value="2"/>
</dbReference>
<dbReference type="CDD" id="cd03221">
    <property type="entry name" value="ABCF_EF-3"/>
    <property type="match status" value="1"/>
</dbReference>
<proteinExistence type="predicted"/>
<dbReference type="InterPro" id="IPR003439">
    <property type="entry name" value="ABC_transporter-like_ATP-bd"/>
</dbReference>
<dbReference type="InterPro" id="IPR050611">
    <property type="entry name" value="ABCF"/>
</dbReference>
<keyword evidence="3 5" id="KW-0067">ATP-binding</keyword>
<dbReference type="PANTHER" id="PTHR19211">
    <property type="entry name" value="ATP-BINDING TRANSPORT PROTEIN-RELATED"/>
    <property type="match status" value="1"/>
</dbReference>
<reference evidence="5 6" key="1">
    <citation type="submission" date="2020-09" db="EMBL/GenBank/DDBJ databases">
        <title>Flavimobilis rhizosphaerae sp. nov., isolated from rhizosphere soil of Spartina alterniflora.</title>
        <authorList>
            <person name="Hanqin C."/>
        </authorList>
    </citation>
    <scope>NUCLEOTIDE SEQUENCE [LARGE SCALE GENOMIC DNA]</scope>
    <source>
        <strain evidence="5 6">GY 10621</strain>
    </source>
</reference>
<organism evidence="5 6">
    <name type="scientific">Flavimobilis rhizosphaerae</name>
    <dbReference type="NCBI Taxonomy" id="2775421"/>
    <lineage>
        <taxon>Bacteria</taxon>
        <taxon>Bacillati</taxon>
        <taxon>Actinomycetota</taxon>
        <taxon>Actinomycetes</taxon>
        <taxon>Micrococcales</taxon>
        <taxon>Jonesiaceae</taxon>
        <taxon>Flavimobilis</taxon>
    </lineage>
</organism>
<dbReference type="InterPro" id="IPR017871">
    <property type="entry name" value="ABC_transporter-like_CS"/>
</dbReference>
<name>A0ABR9DQ77_9MICO</name>
<dbReference type="Pfam" id="PF00005">
    <property type="entry name" value="ABC_tran"/>
    <property type="match status" value="2"/>
</dbReference>
<evidence type="ECO:0000256" key="2">
    <source>
        <dbReference type="ARBA" id="ARBA00022741"/>
    </source>
</evidence>
<dbReference type="Gene3D" id="3.40.50.300">
    <property type="entry name" value="P-loop containing nucleotide triphosphate hydrolases"/>
    <property type="match status" value="2"/>
</dbReference>
<keyword evidence="6" id="KW-1185">Reference proteome</keyword>
<dbReference type="GO" id="GO:0005524">
    <property type="term" value="F:ATP binding"/>
    <property type="evidence" value="ECO:0007669"/>
    <property type="project" value="UniProtKB-KW"/>
</dbReference>
<keyword evidence="1" id="KW-0677">Repeat</keyword>